<reference evidence="1 2" key="1">
    <citation type="submission" date="2016-10" db="EMBL/GenBank/DDBJ databases">
        <authorList>
            <person name="de Groot N.N."/>
        </authorList>
    </citation>
    <scope>NUCLEOTIDE SEQUENCE [LARGE SCALE GENOMIC DNA]</scope>
    <source>
        <strain evidence="1 2">DSM 22220</strain>
    </source>
</reference>
<keyword evidence="2" id="KW-1185">Reference proteome</keyword>
<dbReference type="InterPro" id="IPR029045">
    <property type="entry name" value="ClpP/crotonase-like_dom_sf"/>
</dbReference>
<dbReference type="OrthoDB" id="5936191at2"/>
<organism evidence="1 2">
    <name type="scientific">Paracoccus isoporae</name>
    <dbReference type="NCBI Taxonomy" id="591205"/>
    <lineage>
        <taxon>Bacteria</taxon>
        <taxon>Pseudomonadati</taxon>
        <taxon>Pseudomonadota</taxon>
        <taxon>Alphaproteobacteria</taxon>
        <taxon>Rhodobacterales</taxon>
        <taxon>Paracoccaceae</taxon>
        <taxon>Paracoccus</taxon>
    </lineage>
</organism>
<evidence type="ECO:0000313" key="2">
    <source>
        <dbReference type="Proteomes" id="UP000199344"/>
    </source>
</evidence>
<accession>A0A1G7DCF2</accession>
<dbReference type="AlphaFoldDB" id="A0A1G7DCF2"/>
<dbReference type="Proteomes" id="UP000199344">
    <property type="component" value="Unassembled WGS sequence"/>
</dbReference>
<sequence>MGLLSSPGAAIRLVLLSQVVLAGAIVWMDLRDSRGTAAPGMFAPPTDGPSVRPYRPDLGPAEPGAPAMRPMSSELDFSIVGGAIRLSGQIAGGDADRFARWFDENRPAETLIWLDSSGGSVADALAIGRTIRAARLDTEVADGSVCLSACPYILAGGVNRSASEGAVVGVHQHFFGKNTLLPAFMAVRDVQRAQASVMDYLGEMGVDLRLMSYALRTPPEDIHLLDSAEMTALKLTTDAGADPA</sequence>
<gene>
    <name evidence="1" type="ORF">SAMN05421538_10757</name>
</gene>
<dbReference type="SUPFAM" id="SSF52096">
    <property type="entry name" value="ClpP/crotonase"/>
    <property type="match status" value="1"/>
</dbReference>
<protein>
    <recommendedName>
        <fullName evidence="3">Clp protease</fullName>
    </recommendedName>
</protein>
<dbReference type="Gene3D" id="3.90.226.10">
    <property type="entry name" value="2-enoyl-CoA Hydratase, Chain A, domain 1"/>
    <property type="match status" value="1"/>
</dbReference>
<proteinExistence type="predicted"/>
<dbReference type="STRING" id="591205.SAMN05421538_10757"/>
<evidence type="ECO:0008006" key="3">
    <source>
        <dbReference type="Google" id="ProtNLM"/>
    </source>
</evidence>
<evidence type="ECO:0000313" key="1">
    <source>
        <dbReference type="EMBL" id="SDE49227.1"/>
    </source>
</evidence>
<dbReference type="RefSeq" id="WP_090524078.1">
    <property type="nucleotide sequence ID" value="NZ_FNAH01000007.1"/>
</dbReference>
<dbReference type="EMBL" id="FNAH01000007">
    <property type="protein sequence ID" value="SDE49227.1"/>
    <property type="molecule type" value="Genomic_DNA"/>
</dbReference>
<name>A0A1G7DCF2_9RHOB</name>